<feature type="domain" description="DUF2510" evidence="8">
    <location>
        <begin position="6"/>
        <end position="31"/>
    </location>
</feature>
<reference evidence="9" key="1">
    <citation type="submission" date="2022-05" db="EMBL/GenBank/DDBJ databases">
        <authorList>
            <person name="Tuo L."/>
        </authorList>
    </citation>
    <scope>NUCLEOTIDE SEQUENCE</scope>
    <source>
        <strain evidence="9">BSK12Z-4</strain>
    </source>
</reference>
<evidence type="ECO:0000256" key="4">
    <source>
        <dbReference type="ARBA" id="ARBA00022833"/>
    </source>
</evidence>
<feature type="transmembrane region" description="Helical" evidence="6">
    <location>
        <begin position="57"/>
        <end position="76"/>
    </location>
</feature>
<dbReference type="GO" id="GO:0008270">
    <property type="term" value="F:zinc ion binding"/>
    <property type="evidence" value="ECO:0007669"/>
    <property type="project" value="InterPro"/>
</dbReference>
<keyword evidence="9" id="KW-0482">Metalloprotease</keyword>
<dbReference type="GO" id="GO:0006508">
    <property type="term" value="P:proteolysis"/>
    <property type="evidence" value="ECO:0007669"/>
    <property type="project" value="UniProtKB-KW"/>
</dbReference>
<accession>A0A9X2D4Y9</accession>
<keyword evidence="6" id="KW-0472">Membrane</keyword>
<evidence type="ECO:0000313" key="10">
    <source>
        <dbReference type="Proteomes" id="UP001139485"/>
    </source>
</evidence>
<keyword evidence="1" id="KW-0645">Protease</keyword>
<dbReference type="SUPFAM" id="SSF55486">
    <property type="entry name" value="Metalloproteases ('zincins'), catalytic domain"/>
    <property type="match status" value="1"/>
</dbReference>
<dbReference type="PRINTS" id="PR00138">
    <property type="entry name" value="MATRIXIN"/>
</dbReference>
<gene>
    <name evidence="9" type="ORF">M8330_04270</name>
</gene>
<comment type="caution">
    <text evidence="9">The sequence shown here is derived from an EMBL/GenBank/DDBJ whole genome shotgun (WGS) entry which is preliminary data.</text>
</comment>
<dbReference type="GO" id="GO:0031012">
    <property type="term" value="C:extracellular matrix"/>
    <property type="evidence" value="ECO:0007669"/>
    <property type="project" value="InterPro"/>
</dbReference>
<dbReference type="InterPro" id="IPR001818">
    <property type="entry name" value="Pept_M10_metallopeptidase"/>
</dbReference>
<organism evidence="9 10">
    <name type="scientific">Nocardioides bruguierae</name>
    <dbReference type="NCBI Taxonomy" id="2945102"/>
    <lineage>
        <taxon>Bacteria</taxon>
        <taxon>Bacillati</taxon>
        <taxon>Actinomycetota</taxon>
        <taxon>Actinomycetes</taxon>
        <taxon>Propionibacteriales</taxon>
        <taxon>Nocardioidaceae</taxon>
        <taxon>Nocardioides</taxon>
    </lineage>
</organism>
<evidence type="ECO:0000259" key="8">
    <source>
        <dbReference type="Pfam" id="PF10708"/>
    </source>
</evidence>
<dbReference type="RefSeq" id="WP_250826328.1">
    <property type="nucleotide sequence ID" value="NZ_JAMOIL010000003.1"/>
</dbReference>
<dbReference type="InterPro" id="IPR024079">
    <property type="entry name" value="MetalloPept_cat_dom_sf"/>
</dbReference>
<dbReference type="Pfam" id="PF10708">
    <property type="entry name" value="DUF2510"/>
    <property type="match status" value="1"/>
</dbReference>
<keyword evidence="2" id="KW-0479">Metal-binding</keyword>
<evidence type="ECO:0000256" key="6">
    <source>
        <dbReference type="SAM" id="Phobius"/>
    </source>
</evidence>
<dbReference type="Proteomes" id="UP001139485">
    <property type="component" value="Unassembled WGS sequence"/>
</dbReference>
<dbReference type="InterPro" id="IPR021190">
    <property type="entry name" value="Pept_M10A"/>
</dbReference>
<sequence>MPLSRGWYPDPSGDGERYHDGTRWTGVRRGVSAPVDTRFRPWSPPTRKPRRQWGTGLAVVAAIVVVGVVAVAGLTFDAGPAAPLTRSLGLGGSDRLLPVVEPGVTSQSYRFLQETDAGDPVTYDPCEPLLVEVNPEGGPADYLRFVLPALAEVQDASGLRLTYAGTSERTWDTQSQEQGSVLISFEKRLDSDRADAVGVGGSLVMTMDGAALPHYVSGAVALRQDWFVAASRRGETAQQQAVVMHELGHVLGLGHVDDPDQLMSAENDGQTAFGAGDLVGLALAGAGTCAG</sequence>
<dbReference type="EMBL" id="JAMOIL010000003">
    <property type="protein sequence ID" value="MCM0619512.1"/>
    <property type="molecule type" value="Genomic_DNA"/>
</dbReference>
<keyword evidence="10" id="KW-1185">Reference proteome</keyword>
<dbReference type="Gene3D" id="3.40.390.10">
    <property type="entry name" value="Collagenase (Catalytic Domain)"/>
    <property type="match status" value="1"/>
</dbReference>
<keyword evidence="6" id="KW-1133">Transmembrane helix</keyword>
<keyword evidence="6" id="KW-0812">Transmembrane</keyword>
<evidence type="ECO:0000313" key="9">
    <source>
        <dbReference type="EMBL" id="MCM0619512.1"/>
    </source>
</evidence>
<feature type="region of interest" description="Disordered" evidence="5">
    <location>
        <begin position="1"/>
        <end position="22"/>
    </location>
</feature>
<evidence type="ECO:0000256" key="2">
    <source>
        <dbReference type="ARBA" id="ARBA00022723"/>
    </source>
</evidence>
<protein>
    <submittedName>
        <fullName evidence="9">Matrixin family metalloprotease</fullName>
        <ecNumber evidence="9">3.4.24.-</ecNumber>
    </submittedName>
</protein>
<dbReference type="GO" id="GO:0004222">
    <property type="term" value="F:metalloendopeptidase activity"/>
    <property type="evidence" value="ECO:0007669"/>
    <property type="project" value="InterPro"/>
</dbReference>
<dbReference type="InterPro" id="IPR018929">
    <property type="entry name" value="DUF2510"/>
</dbReference>
<evidence type="ECO:0000256" key="5">
    <source>
        <dbReference type="SAM" id="MobiDB-lite"/>
    </source>
</evidence>
<feature type="domain" description="Peptidase M10 metallopeptidase" evidence="7">
    <location>
        <begin position="174"/>
        <end position="264"/>
    </location>
</feature>
<evidence type="ECO:0000259" key="7">
    <source>
        <dbReference type="Pfam" id="PF00413"/>
    </source>
</evidence>
<dbReference type="Pfam" id="PF00413">
    <property type="entry name" value="Peptidase_M10"/>
    <property type="match status" value="1"/>
</dbReference>
<keyword evidence="4" id="KW-0862">Zinc</keyword>
<dbReference type="AlphaFoldDB" id="A0A9X2D4Y9"/>
<keyword evidence="3 9" id="KW-0378">Hydrolase</keyword>
<name>A0A9X2D4Y9_9ACTN</name>
<dbReference type="EC" id="3.4.24.-" evidence="9"/>
<evidence type="ECO:0000256" key="3">
    <source>
        <dbReference type="ARBA" id="ARBA00022801"/>
    </source>
</evidence>
<proteinExistence type="predicted"/>
<evidence type="ECO:0000256" key="1">
    <source>
        <dbReference type="ARBA" id="ARBA00022670"/>
    </source>
</evidence>